<dbReference type="Proteomes" id="UP000297288">
    <property type="component" value="Unassembled WGS sequence"/>
</dbReference>
<comment type="subcellular location">
    <subcellularLocation>
        <location evidence="8">Cytoplasm</location>
    </subcellularLocation>
</comment>
<proteinExistence type="inferred from homology"/>
<dbReference type="EMBL" id="FMYV01000005">
    <property type="protein sequence ID" value="SDC62178.1"/>
    <property type="molecule type" value="Genomic_DNA"/>
</dbReference>
<keyword evidence="12" id="KW-1185">Reference proteome</keyword>
<sequence>MVKGIGTDIVKIERLNGRVINRILSDSELKIYHTFSNENRKKEFAAGRFAVKESLFKALETSFDFKKIEVLKNDKGEPYLSDKTITYLKNVIGDFNIKLSISHEKEYAIAFVIVEGVD</sequence>
<evidence type="ECO:0000256" key="2">
    <source>
        <dbReference type="ARBA" id="ARBA00022679"/>
    </source>
</evidence>
<dbReference type="GO" id="GO:0000287">
    <property type="term" value="F:magnesium ion binding"/>
    <property type="evidence" value="ECO:0007669"/>
    <property type="project" value="UniProtKB-UniRule"/>
</dbReference>
<evidence type="ECO:0000256" key="6">
    <source>
        <dbReference type="ARBA" id="ARBA00023098"/>
    </source>
</evidence>
<dbReference type="InterPro" id="IPR037143">
    <property type="entry name" value="4-PPantetheinyl_Trfase_dom_sf"/>
</dbReference>
<feature type="domain" description="4'-phosphopantetheinyl transferase" evidence="9">
    <location>
        <begin position="4"/>
        <end position="111"/>
    </location>
</feature>
<evidence type="ECO:0000256" key="7">
    <source>
        <dbReference type="ARBA" id="ARBA00023160"/>
    </source>
</evidence>
<evidence type="ECO:0000256" key="5">
    <source>
        <dbReference type="ARBA" id="ARBA00022842"/>
    </source>
</evidence>
<dbReference type="InterPro" id="IPR002582">
    <property type="entry name" value="ACPS"/>
</dbReference>
<keyword evidence="8" id="KW-0963">Cytoplasm</keyword>
<comment type="catalytic activity">
    <reaction evidence="8">
        <text>apo-[ACP] + CoA = holo-[ACP] + adenosine 3',5'-bisphosphate + H(+)</text>
        <dbReference type="Rhea" id="RHEA:12068"/>
        <dbReference type="Rhea" id="RHEA-COMP:9685"/>
        <dbReference type="Rhea" id="RHEA-COMP:9690"/>
        <dbReference type="ChEBI" id="CHEBI:15378"/>
        <dbReference type="ChEBI" id="CHEBI:29999"/>
        <dbReference type="ChEBI" id="CHEBI:57287"/>
        <dbReference type="ChEBI" id="CHEBI:58343"/>
        <dbReference type="ChEBI" id="CHEBI:64479"/>
        <dbReference type="EC" id="2.7.8.7"/>
    </reaction>
</comment>
<gene>
    <name evidence="8 11" type="primary">acpS</name>
    <name evidence="11" type="ORF">E4650_08080</name>
    <name evidence="10" type="ORF">SAMN04488588_1476</name>
</gene>
<protein>
    <recommendedName>
        <fullName evidence="8">Holo-[acyl-carrier-protein] synthase</fullName>
        <shortName evidence="8">Holo-ACP synthase</shortName>
        <ecNumber evidence="8">2.7.8.7</ecNumber>
    </recommendedName>
    <alternativeName>
        <fullName evidence="8">4'-phosphopantetheinyl transferase AcpS</fullName>
    </alternativeName>
</protein>
<keyword evidence="7 8" id="KW-0275">Fatty acid biosynthesis</keyword>
<dbReference type="NCBIfam" id="TIGR00516">
    <property type="entry name" value="acpS"/>
    <property type="match status" value="1"/>
</dbReference>
<comment type="function">
    <text evidence="8">Transfers the 4'-phosphopantetheine moiety from coenzyme A to a Ser of acyl-carrier-protein.</text>
</comment>
<evidence type="ECO:0000313" key="11">
    <source>
        <dbReference type="EMBL" id="TGG87255.1"/>
    </source>
</evidence>
<dbReference type="GO" id="GO:0008897">
    <property type="term" value="F:holo-[acyl-carrier-protein] synthase activity"/>
    <property type="evidence" value="ECO:0007669"/>
    <property type="project" value="UniProtKB-UniRule"/>
</dbReference>
<dbReference type="NCBIfam" id="TIGR00556">
    <property type="entry name" value="pantethn_trn"/>
    <property type="match status" value="1"/>
</dbReference>
<dbReference type="EC" id="2.7.8.7" evidence="8"/>
<evidence type="ECO:0000313" key="13">
    <source>
        <dbReference type="Proteomes" id="UP000297288"/>
    </source>
</evidence>
<keyword evidence="2 8" id="KW-0808">Transferase</keyword>
<dbReference type="Gene3D" id="3.90.470.20">
    <property type="entry name" value="4'-phosphopantetheinyl transferase domain"/>
    <property type="match status" value="1"/>
</dbReference>
<dbReference type="GO" id="GO:0006633">
    <property type="term" value="P:fatty acid biosynthetic process"/>
    <property type="evidence" value="ECO:0007669"/>
    <property type="project" value="UniProtKB-UniRule"/>
</dbReference>
<organism evidence="10 12">
    <name type="scientific">Geotoga petraea</name>
    <dbReference type="NCBI Taxonomy" id="28234"/>
    <lineage>
        <taxon>Bacteria</taxon>
        <taxon>Thermotogati</taxon>
        <taxon>Thermotogota</taxon>
        <taxon>Thermotogae</taxon>
        <taxon>Petrotogales</taxon>
        <taxon>Petrotogaceae</taxon>
        <taxon>Geotoga</taxon>
    </lineage>
</organism>
<dbReference type="SUPFAM" id="SSF56214">
    <property type="entry name" value="4'-phosphopantetheinyl transferase"/>
    <property type="match status" value="1"/>
</dbReference>
<evidence type="ECO:0000313" key="10">
    <source>
        <dbReference type="EMBL" id="SDC62178.1"/>
    </source>
</evidence>
<dbReference type="EMBL" id="SRME01000005">
    <property type="protein sequence ID" value="TGG87255.1"/>
    <property type="molecule type" value="Genomic_DNA"/>
</dbReference>
<evidence type="ECO:0000313" key="12">
    <source>
        <dbReference type="Proteomes" id="UP000199322"/>
    </source>
</evidence>
<keyword evidence="6 8" id="KW-0443">Lipid metabolism</keyword>
<dbReference type="Proteomes" id="UP000199322">
    <property type="component" value="Unassembled WGS sequence"/>
</dbReference>
<evidence type="ECO:0000256" key="1">
    <source>
        <dbReference type="ARBA" id="ARBA00022516"/>
    </source>
</evidence>
<dbReference type="Pfam" id="PF01648">
    <property type="entry name" value="ACPS"/>
    <property type="match status" value="1"/>
</dbReference>
<name>A0A1G6N2U7_9BACT</name>
<evidence type="ECO:0000256" key="3">
    <source>
        <dbReference type="ARBA" id="ARBA00022723"/>
    </source>
</evidence>
<keyword evidence="4 8" id="KW-0276">Fatty acid metabolism</keyword>
<dbReference type="AlphaFoldDB" id="A0A1G6N2U7"/>
<dbReference type="InterPro" id="IPR008278">
    <property type="entry name" value="4-PPantetheinyl_Trfase_dom"/>
</dbReference>
<reference evidence="10 12" key="1">
    <citation type="submission" date="2016-10" db="EMBL/GenBank/DDBJ databases">
        <authorList>
            <person name="de Groot N.N."/>
        </authorList>
    </citation>
    <scope>NUCLEOTIDE SEQUENCE [LARGE SCALE GENOMIC DNA]</scope>
    <source>
        <strain evidence="10 12">WG14</strain>
    </source>
</reference>
<evidence type="ECO:0000259" key="9">
    <source>
        <dbReference type="Pfam" id="PF01648"/>
    </source>
</evidence>
<dbReference type="RefSeq" id="WP_091404249.1">
    <property type="nucleotide sequence ID" value="NZ_FMYV01000005.1"/>
</dbReference>
<dbReference type="InterPro" id="IPR004568">
    <property type="entry name" value="Ppantetheine-prot_Trfase_dom"/>
</dbReference>
<evidence type="ECO:0000256" key="8">
    <source>
        <dbReference type="HAMAP-Rule" id="MF_00101"/>
    </source>
</evidence>
<keyword evidence="5 8" id="KW-0460">Magnesium</keyword>
<feature type="binding site" evidence="8">
    <location>
        <position position="8"/>
    </location>
    <ligand>
        <name>Mg(2+)</name>
        <dbReference type="ChEBI" id="CHEBI:18420"/>
    </ligand>
</feature>
<feature type="binding site" evidence="8">
    <location>
        <position position="53"/>
    </location>
    <ligand>
        <name>Mg(2+)</name>
        <dbReference type="ChEBI" id="CHEBI:18420"/>
    </ligand>
</feature>
<keyword evidence="1 8" id="KW-0444">Lipid biosynthesis</keyword>
<comment type="cofactor">
    <cofactor evidence="8">
        <name>Mg(2+)</name>
        <dbReference type="ChEBI" id="CHEBI:18420"/>
    </cofactor>
</comment>
<dbReference type="STRING" id="28234.SAMN04488588_1476"/>
<evidence type="ECO:0000256" key="4">
    <source>
        <dbReference type="ARBA" id="ARBA00022832"/>
    </source>
</evidence>
<comment type="similarity">
    <text evidence="8">Belongs to the P-Pant transferase superfamily. AcpS family.</text>
</comment>
<reference evidence="11 13" key="2">
    <citation type="submission" date="2019-04" db="EMBL/GenBank/DDBJ databases">
        <title>Draft genome sequence data and analysis of a Fermenting Bacterium, Geotoga petraea strain HO-Geo1, isolated from heavy-oil petroleum reservoir in Russia.</title>
        <authorList>
            <person name="Grouzdev D.S."/>
            <person name="Semenova E.M."/>
            <person name="Sokolova D.S."/>
            <person name="Tourova T.P."/>
            <person name="Poltaraus A.B."/>
            <person name="Nazina T.N."/>
        </authorList>
    </citation>
    <scope>NUCLEOTIDE SEQUENCE [LARGE SCALE GENOMIC DNA]</scope>
    <source>
        <strain evidence="11 13">HO-Geo1</strain>
    </source>
</reference>
<dbReference type="GO" id="GO:0005737">
    <property type="term" value="C:cytoplasm"/>
    <property type="evidence" value="ECO:0007669"/>
    <property type="project" value="UniProtKB-SubCell"/>
</dbReference>
<dbReference type="HAMAP" id="MF_00101">
    <property type="entry name" value="AcpS"/>
    <property type="match status" value="1"/>
</dbReference>
<dbReference type="OrthoDB" id="517356at2"/>
<accession>A0A1G6N2U7</accession>
<keyword evidence="3 8" id="KW-0479">Metal-binding</keyword>